<dbReference type="InterPro" id="IPR001128">
    <property type="entry name" value="Cyt_P450"/>
</dbReference>
<dbReference type="PANTHER" id="PTHR46206">
    <property type="entry name" value="CYTOCHROME P450"/>
    <property type="match status" value="1"/>
</dbReference>
<keyword evidence="5 6" id="KW-0408">Iron</keyword>
<evidence type="ECO:0000256" key="4">
    <source>
        <dbReference type="ARBA" id="ARBA00023002"/>
    </source>
</evidence>
<reference evidence="8 9" key="1">
    <citation type="submission" date="2024-01" db="EMBL/GenBank/DDBJ databases">
        <title>A draft genome for the cacao thread blight pathogen Marasmiellus scandens.</title>
        <authorList>
            <person name="Baruah I.K."/>
            <person name="Leung J."/>
            <person name="Bukari Y."/>
            <person name="Amoako-Attah I."/>
            <person name="Meinhardt L.W."/>
            <person name="Bailey B.A."/>
            <person name="Cohen S.P."/>
        </authorList>
    </citation>
    <scope>NUCLEOTIDE SEQUENCE [LARGE SCALE GENOMIC DNA]</scope>
    <source>
        <strain evidence="8 9">GH-19</strain>
    </source>
</reference>
<dbReference type="PROSITE" id="PS00086">
    <property type="entry name" value="CYTOCHROME_P450"/>
    <property type="match status" value="1"/>
</dbReference>
<comment type="similarity">
    <text evidence="2 6">Belongs to the cytochrome P450 family.</text>
</comment>
<keyword evidence="4 6" id="KW-0560">Oxidoreductase</keyword>
<dbReference type="EMBL" id="JBANRG010000011">
    <property type="protein sequence ID" value="KAK7462412.1"/>
    <property type="molecule type" value="Genomic_DNA"/>
</dbReference>
<keyword evidence="9" id="KW-1185">Reference proteome</keyword>
<proteinExistence type="inferred from homology"/>
<evidence type="ECO:0000256" key="7">
    <source>
        <dbReference type="SAM" id="Phobius"/>
    </source>
</evidence>
<dbReference type="Gene3D" id="1.10.630.10">
    <property type="entry name" value="Cytochrome P450"/>
    <property type="match status" value="2"/>
</dbReference>
<organism evidence="8 9">
    <name type="scientific">Marasmiellus scandens</name>
    <dbReference type="NCBI Taxonomy" id="2682957"/>
    <lineage>
        <taxon>Eukaryota</taxon>
        <taxon>Fungi</taxon>
        <taxon>Dikarya</taxon>
        <taxon>Basidiomycota</taxon>
        <taxon>Agaricomycotina</taxon>
        <taxon>Agaricomycetes</taxon>
        <taxon>Agaricomycetidae</taxon>
        <taxon>Agaricales</taxon>
        <taxon>Marasmiineae</taxon>
        <taxon>Omphalotaceae</taxon>
        <taxon>Marasmiellus</taxon>
    </lineage>
</organism>
<evidence type="ECO:0000313" key="9">
    <source>
        <dbReference type="Proteomes" id="UP001498398"/>
    </source>
</evidence>
<dbReference type="CDD" id="cd11041">
    <property type="entry name" value="CYP503A1-like"/>
    <property type="match status" value="1"/>
</dbReference>
<comment type="caution">
    <text evidence="8">The sequence shown here is derived from an EMBL/GenBank/DDBJ whole genome shotgun (WGS) entry which is preliminary data.</text>
</comment>
<keyword evidence="7" id="KW-0472">Membrane</keyword>
<name>A0ABR1JMB5_9AGAR</name>
<dbReference type="Pfam" id="PF00067">
    <property type="entry name" value="p450"/>
    <property type="match status" value="1"/>
</dbReference>
<dbReference type="InterPro" id="IPR036396">
    <property type="entry name" value="Cyt_P450_sf"/>
</dbReference>
<keyword evidence="3 6" id="KW-0479">Metal-binding</keyword>
<feature type="transmembrane region" description="Helical" evidence="7">
    <location>
        <begin position="12"/>
        <end position="29"/>
    </location>
</feature>
<dbReference type="Proteomes" id="UP001498398">
    <property type="component" value="Unassembled WGS sequence"/>
</dbReference>
<keyword evidence="7" id="KW-1133">Transmembrane helix</keyword>
<comment type="cofactor">
    <cofactor evidence="1">
        <name>heme</name>
        <dbReference type="ChEBI" id="CHEBI:30413"/>
    </cofactor>
</comment>
<evidence type="ECO:0000256" key="1">
    <source>
        <dbReference type="ARBA" id="ARBA00001971"/>
    </source>
</evidence>
<protein>
    <recommendedName>
        <fullName evidence="10">Cytochrome P450</fullName>
    </recommendedName>
</protein>
<evidence type="ECO:0000313" key="8">
    <source>
        <dbReference type="EMBL" id="KAK7462412.1"/>
    </source>
</evidence>
<sequence length="471" mass="53749">MPFDFHLDYSSFTTLGLVGFGLILGLKFLRAYHDKSKLAHIPTLGLDGIFTSYITVYKIFTGATDFIEEGYRLYPGGKFKIPTIDGWWVVVNGTNLIDDIRKATDEELSNLEPLKDLLSARYTIHPNSLINPYHIDVIRSPLTRNIGAGFADIHDEVKAAFADRIPVTDDWTEICAKDAVVDIVVRAVNRFFVGLPLCRDPDYCRLNIKFAVDVFFSSLIINLFPRYLHPIVGRIFSGRKSALRRVMRHLKPVIEERLRMQKQNGKDWFDKPTFTSALYQLAAHPEYAEPLRKEVESVIEKEGWTKIAMVQMRLLDSFLKESARLNGTNALGLARKAMKDFTFSDGTTIPAGSWVTTAAWPISRDETYFPGGSEFRPFRFAELRDKDGKESVKHQFTKTELEWTVFGLGRHACPGRFFASTEMKAFMAHILLNYDVKLPGDSKEVPPLLRFNFVVGANRNAKVLFRKRRME</sequence>
<evidence type="ECO:0000256" key="2">
    <source>
        <dbReference type="ARBA" id="ARBA00010617"/>
    </source>
</evidence>
<evidence type="ECO:0000256" key="5">
    <source>
        <dbReference type="ARBA" id="ARBA00023004"/>
    </source>
</evidence>
<accession>A0ABR1JMB5</accession>
<dbReference type="PRINTS" id="PR00465">
    <property type="entry name" value="EP450IV"/>
</dbReference>
<keyword evidence="6" id="KW-0349">Heme</keyword>
<gene>
    <name evidence="8" type="ORF">VKT23_008011</name>
</gene>
<dbReference type="SUPFAM" id="SSF48264">
    <property type="entry name" value="Cytochrome P450"/>
    <property type="match status" value="1"/>
</dbReference>
<evidence type="ECO:0000256" key="3">
    <source>
        <dbReference type="ARBA" id="ARBA00022723"/>
    </source>
</evidence>
<evidence type="ECO:0000256" key="6">
    <source>
        <dbReference type="RuleBase" id="RU000461"/>
    </source>
</evidence>
<keyword evidence="6" id="KW-0503">Monooxygenase</keyword>
<dbReference type="InterPro" id="IPR017972">
    <property type="entry name" value="Cyt_P450_CS"/>
</dbReference>
<dbReference type="InterPro" id="IPR002403">
    <property type="entry name" value="Cyt_P450_E_grp-IV"/>
</dbReference>
<keyword evidence="7" id="KW-0812">Transmembrane</keyword>
<evidence type="ECO:0008006" key="10">
    <source>
        <dbReference type="Google" id="ProtNLM"/>
    </source>
</evidence>